<feature type="active site" evidence="13">
    <location>
        <position position="11"/>
    </location>
</feature>
<evidence type="ECO:0000256" key="12">
    <source>
        <dbReference type="ARBA" id="ARBA00029354"/>
    </source>
</evidence>
<feature type="binding site" evidence="13">
    <location>
        <position position="11"/>
    </location>
    <ligand>
        <name>Mg(2+)</name>
        <dbReference type="ChEBI" id="CHEBI:18420"/>
        <label>1</label>
    </ligand>
</feature>
<dbReference type="RefSeq" id="WP_004142186.1">
    <property type="nucleotide sequence ID" value="NZ_CAUQEP010000017.1"/>
</dbReference>
<comment type="function">
    <text evidence="13">The RuvA-RuvB-RuvC complex processes Holliday junction (HJ) DNA during genetic recombination and DNA repair. Endonuclease that resolves HJ intermediates. Cleaves cruciform DNA by making single-stranded nicks across the HJ at symmetrical positions within the homologous arms, yielding a 5'-phosphate and a 3'-hydroxyl group; requires a central core of homology in the junction. The consensus cleavage sequence is 5'-(A/T)TT(C/G)-3'. Cleavage occurs on the 3'-side of the TT dinucleotide at the point of strand exchange. HJ branch migration catalyzed by RuvA-RuvB allows RuvC to scan DNA until it finds its consensus sequence, where it cleaves and resolves the cruciform DNA.</text>
</comment>
<dbReference type="InterPro" id="IPR036397">
    <property type="entry name" value="RNaseH_sf"/>
</dbReference>
<dbReference type="AlphaFoldDB" id="A0A1C3HNQ4"/>
<evidence type="ECO:0000256" key="3">
    <source>
        <dbReference type="ARBA" id="ARBA00022722"/>
    </source>
</evidence>
<dbReference type="PANTHER" id="PTHR30194">
    <property type="entry name" value="CROSSOVER JUNCTION ENDODEOXYRIBONUCLEASE RUVC"/>
    <property type="match status" value="1"/>
</dbReference>
<feature type="binding site" evidence="13">
    <location>
        <position position="142"/>
    </location>
    <ligand>
        <name>Mg(2+)</name>
        <dbReference type="ChEBI" id="CHEBI:18420"/>
        <label>1</label>
    </ligand>
</feature>
<keyword evidence="11 13" id="KW-0234">DNA repair</keyword>
<reference evidence="16" key="1">
    <citation type="submission" date="2016-04" db="EMBL/GenBank/DDBJ databases">
        <authorList>
            <person name="Tagini F."/>
        </authorList>
    </citation>
    <scope>NUCLEOTIDE SEQUENCE [LARGE SCALE GENOMIC DNA]</scope>
    <source>
        <strain evidence="16">CHUV0807</strain>
    </source>
</reference>
<dbReference type="PROSITE" id="PS01321">
    <property type="entry name" value="RUVC"/>
    <property type="match status" value="1"/>
</dbReference>
<dbReference type="GO" id="GO:0000287">
    <property type="term" value="F:magnesium ion binding"/>
    <property type="evidence" value="ECO:0007669"/>
    <property type="project" value="UniProtKB-UniRule"/>
</dbReference>
<evidence type="ECO:0000256" key="2">
    <source>
        <dbReference type="ARBA" id="ARBA00022490"/>
    </source>
</evidence>
<evidence type="ECO:0000256" key="5">
    <source>
        <dbReference type="ARBA" id="ARBA00022759"/>
    </source>
</evidence>
<protein>
    <recommendedName>
        <fullName evidence="13 14">Crossover junction endodeoxyribonuclease RuvC</fullName>
        <ecNumber evidence="13 14">3.1.21.10</ecNumber>
    </recommendedName>
    <alternativeName>
        <fullName evidence="13">Holliday junction nuclease RuvC</fullName>
    </alternativeName>
    <alternativeName>
        <fullName evidence="13">Holliday junction resolvase RuvC</fullName>
    </alternativeName>
</protein>
<dbReference type="SUPFAM" id="SSF53098">
    <property type="entry name" value="Ribonuclease H-like"/>
    <property type="match status" value="1"/>
</dbReference>
<dbReference type="GO" id="GO:0003677">
    <property type="term" value="F:DNA binding"/>
    <property type="evidence" value="ECO:0007669"/>
    <property type="project" value="UniProtKB-KW"/>
</dbReference>
<dbReference type="GO" id="GO:0006281">
    <property type="term" value="P:DNA repair"/>
    <property type="evidence" value="ECO:0007669"/>
    <property type="project" value="UniProtKB-UniRule"/>
</dbReference>
<evidence type="ECO:0000256" key="10">
    <source>
        <dbReference type="ARBA" id="ARBA00023172"/>
    </source>
</evidence>
<dbReference type="NCBIfam" id="TIGR00228">
    <property type="entry name" value="ruvC"/>
    <property type="match status" value="1"/>
</dbReference>
<comment type="cofactor">
    <cofactor evidence="13">
        <name>Mg(2+)</name>
        <dbReference type="ChEBI" id="CHEBI:18420"/>
    </cofactor>
    <text evidence="13">Binds 2 Mg(2+) ion per subunit.</text>
</comment>
<dbReference type="EC" id="3.1.21.10" evidence="13 14"/>
<dbReference type="PANTHER" id="PTHR30194:SF3">
    <property type="entry name" value="CROSSOVER JUNCTION ENDODEOXYRIBONUCLEASE RUVC"/>
    <property type="match status" value="1"/>
</dbReference>
<dbReference type="PRINTS" id="PR00696">
    <property type="entry name" value="RSOLVASERUVC"/>
</dbReference>
<sequence>MALSRRVLAIDPGSRVTGYGIIDVLGQEVRYVDSGCIRLADEEMPLRLMMIHQGITELIRSYRPQEFAIEAIFVHKNPASALKLGQARGVAICAAVLAQLPVAEYAAKSIKQAVVGKGGAEKTQVQHMVKILLNRSGVIQSDAADALAVALTHAHHLQTQRRQQLAGLATAWEQ</sequence>
<dbReference type="OMA" id="AICHIWR"/>
<keyword evidence="9 13" id="KW-0238">DNA-binding</keyword>
<evidence type="ECO:0000256" key="9">
    <source>
        <dbReference type="ARBA" id="ARBA00023125"/>
    </source>
</evidence>
<organism evidence="15 16">
    <name type="scientific">Cardiobacterium hominis</name>
    <dbReference type="NCBI Taxonomy" id="2718"/>
    <lineage>
        <taxon>Bacteria</taxon>
        <taxon>Pseudomonadati</taxon>
        <taxon>Pseudomonadota</taxon>
        <taxon>Gammaproteobacteria</taxon>
        <taxon>Cardiobacteriales</taxon>
        <taxon>Cardiobacteriaceae</taxon>
        <taxon>Cardiobacterium</taxon>
    </lineage>
</organism>
<dbReference type="InterPro" id="IPR012337">
    <property type="entry name" value="RNaseH-like_sf"/>
</dbReference>
<evidence type="ECO:0000256" key="6">
    <source>
        <dbReference type="ARBA" id="ARBA00022763"/>
    </source>
</evidence>
<keyword evidence="4 13" id="KW-0479">Metal-binding</keyword>
<dbReference type="HAMAP" id="MF_00034">
    <property type="entry name" value="RuvC"/>
    <property type="match status" value="1"/>
</dbReference>
<name>A0A1C3HNQ4_9GAMM</name>
<proteinExistence type="inferred from homology"/>
<dbReference type="GO" id="GO:0006310">
    <property type="term" value="P:DNA recombination"/>
    <property type="evidence" value="ECO:0007669"/>
    <property type="project" value="UniProtKB-UniRule"/>
</dbReference>
<evidence type="ECO:0000256" key="8">
    <source>
        <dbReference type="ARBA" id="ARBA00022842"/>
    </source>
</evidence>
<evidence type="ECO:0000313" key="16">
    <source>
        <dbReference type="Proteomes" id="UP000190837"/>
    </source>
</evidence>
<comment type="subunit">
    <text evidence="13">Homodimer which binds Holliday junction (HJ) DNA. The HJ becomes 2-fold symmetrical on binding to RuvC with unstacked arms; it has a different conformation from HJ DNA in complex with RuvA. In the full resolvosome a probable DNA-RuvA(4)-RuvB(12)-RuvC(2) complex forms which resolves the HJ.</text>
</comment>
<evidence type="ECO:0000256" key="11">
    <source>
        <dbReference type="ARBA" id="ARBA00023204"/>
    </source>
</evidence>
<dbReference type="Gene3D" id="3.30.420.10">
    <property type="entry name" value="Ribonuclease H-like superfamily/Ribonuclease H"/>
    <property type="match status" value="1"/>
</dbReference>
<dbReference type="FunFam" id="3.30.420.10:FF:000002">
    <property type="entry name" value="Crossover junction endodeoxyribonuclease RuvC"/>
    <property type="match status" value="1"/>
</dbReference>
<keyword evidence="6 13" id="KW-0227">DNA damage</keyword>
<evidence type="ECO:0000256" key="4">
    <source>
        <dbReference type="ARBA" id="ARBA00022723"/>
    </source>
</evidence>
<dbReference type="CDD" id="cd16962">
    <property type="entry name" value="RuvC"/>
    <property type="match status" value="1"/>
</dbReference>
<gene>
    <name evidence="13" type="primary">ruvC</name>
    <name evidence="15" type="ORF">CHUV0807_0203</name>
</gene>
<keyword evidence="2 13" id="KW-0963">Cytoplasm</keyword>
<feature type="active site" evidence="13">
    <location>
        <position position="142"/>
    </location>
</feature>
<keyword evidence="5 13" id="KW-0255">Endonuclease</keyword>
<dbReference type="GO" id="GO:0008821">
    <property type="term" value="F:crossover junction DNA endonuclease activity"/>
    <property type="evidence" value="ECO:0007669"/>
    <property type="project" value="UniProtKB-UniRule"/>
</dbReference>
<evidence type="ECO:0000256" key="14">
    <source>
        <dbReference type="NCBIfam" id="TIGR00228"/>
    </source>
</evidence>
<dbReference type="GO" id="GO:0005737">
    <property type="term" value="C:cytoplasm"/>
    <property type="evidence" value="ECO:0007669"/>
    <property type="project" value="UniProtKB-SubCell"/>
</dbReference>
<comment type="subcellular location">
    <subcellularLocation>
        <location evidence="13">Cytoplasm</location>
    </subcellularLocation>
</comment>
<keyword evidence="8 13" id="KW-0460">Magnesium</keyword>
<dbReference type="Pfam" id="PF02075">
    <property type="entry name" value="RuvC"/>
    <property type="match status" value="1"/>
</dbReference>
<dbReference type="Proteomes" id="UP000190837">
    <property type="component" value="Unassembled WGS sequence"/>
</dbReference>
<comment type="catalytic activity">
    <reaction evidence="12 13">
        <text>Endonucleolytic cleavage at a junction such as a reciprocal single-stranded crossover between two homologous DNA duplexes (Holliday junction).</text>
        <dbReference type="EC" id="3.1.21.10"/>
    </reaction>
</comment>
<comment type="similarity">
    <text evidence="1 13">Belongs to the RuvC family.</text>
</comment>
<dbReference type="GeneID" id="84790088"/>
<feature type="active site" evidence="13">
    <location>
        <position position="70"/>
    </location>
</feature>
<keyword evidence="3 13" id="KW-0540">Nuclease</keyword>
<keyword evidence="7 13" id="KW-0378">Hydrolase</keyword>
<dbReference type="InterPro" id="IPR002176">
    <property type="entry name" value="X-over_junc_endoDNase_RuvC"/>
</dbReference>
<evidence type="ECO:0000256" key="7">
    <source>
        <dbReference type="ARBA" id="ARBA00022801"/>
    </source>
</evidence>
<feature type="binding site" evidence="13">
    <location>
        <position position="70"/>
    </location>
    <ligand>
        <name>Mg(2+)</name>
        <dbReference type="ChEBI" id="CHEBI:18420"/>
        <label>2</label>
    </ligand>
</feature>
<accession>A0A1C3HNQ4</accession>
<keyword evidence="10 13" id="KW-0233">DNA recombination</keyword>
<dbReference type="InterPro" id="IPR020563">
    <property type="entry name" value="X-over_junc_endoDNase_Mg_BS"/>
</dbReference>
<evidence type="ECO:0000256" key="13">
    <source>
        <dbReference type="HAMAP-Rule" id="MF_00034"/>
    </source>
</evidence>
<evidence type="ECO:0000313" key="15">
    <source>
        <dbReference type="EMBL" id="SAY55471.1"/>
    </source>
</evidence>
<evidence type="ECO:0000256" key="1">
    <source>
        <dbReference type="ARBA" id="ARBA00009518"/>
    </source>
</evidence>
<dbReference type="GO" id="GO:0048476">
    <property type="term" value="C:Holliday junction resolvase complex"/>
    <property type="evidence" value="ECO:0007669"/>
    <property type="project" value="UniProtKB-UniRule"/>
</dbReference>
<dbReference type="EMBL" id="FKLO01000014">
    <property type="protein sequence ID" value="SAY55471.1"/>
    <property type="molecule type" value="Genomic_DNA"/>
</dbReference>